<organism evidence="2 3">
    <name type="scientific">Madurella mycetomatis</name>
    <dbReference type="NCBI Taxonomy" id="100816"/>
    <lineage>
        <taxon>Eukaryota</taxon>
        <taxon>Fungi</taxon>
        <taxon>Dikarya</taxon>
        <taxon>Ascomycota</taxon>
        <taxon>Pezizomycotina</taxon>
        <taxon>Sordariomycetes</taxon>
        <taxon>Sordariomycetidae</taxon>
        <taxon>Sordariales</taxon>
        <taxon>Sordariales incertae sedis</taxon>
        <taxon>Madurella</taxon>
    </lineage>
</organism>
<comment type="caution">
    <text evidence="2">The sequence shown here is derived from an EMBL/GenBank/DDBJ whole genome shotgun (WGS) entry which is preliminary data.</text>
</comment>
<reference evidence="2 3" key="1">
    <citation type="journal article" date="2016" name="Genome Announc.">
        <title>Genome Sequence of Madurella mycetomatis mm55, Isolated from a Human Mycetoma Case in Sudan.</title>
        <authorList>
            <person name="Smit S."/>
            <person name="Derks M.F."/>
            <person name="Bervoets S."/>
            <person name="Fahal A."/>
            <person name="van Leeuwen W."/>
            <person name="van Belkum A."/>
            <person name="van de Sande W.W."/>
        </authorList>
    </citation>
    <scope>NUCLEOTIDE SEQUENCE [LARGE SCALE GENOMIC DNA]</scope>
    <source>
        <strain evidence="3">mm55</strain>
    </source>
</reference>
<dbReference type="EMBL" id="LCTW02000057">
    <property type="protein sequence ID" value="KXX80527.1"/>
    <property type="molecule type" value="Genomic_DNA"/>
</dbReference>
<feature type="region of interest" description="Disordered" evidence="1">
    <location>
        <begin position="60"/>
        <end position="172"/>
    </location>
</feature>
<dbReference type="VEuPathDB" id="FungiDB:MMYC01_202608"/>
<dbReference type="Proteomes" id="UP000078237">
    <property type="component" value="Unassembled WGS sequence"/>
</dbReference>
<evidence type="ECO:0000313" key="3">
    <source>
        <dbReference type="Proteomes" id="UP000078237"/>
    </source>
</evidence>
<gene>
    <name evidence="2" type="ORF">MMYC01_202608</name>
</gene>
<feature type="compositionally biased region" description="Low complexity" evidence="1">
    <location>
        <begin position="62"/>
        <end position="72"/>
    </location>
</feature>
<dbReference type="AlphaFoldDB" id="A0A175WA16"/>
<keyword evidence="3" id="KW-1185">Reference proteome</keyword>
<accession>A0A175WA16</accession>
<proteinExistence type="predicted"/>
<evidence type="ECO:0000256" key="1">
    <source>
        <dbReference type="SAM" id="MobiDB-lite"/>
    </source>
</evidence>
<sequence length="548" mass="61798">MPGRLTPGMGSAVFRPPYDMYPAPPHSDLLGAEDTAGTSTYRDDCSEFFDFELWEEHMSGKTTDVTTPSSVSPEEKFASSPSVPGPEGFTITGPNPGDDVPMSGVWAPEPQPSHVWPQVLGPQPPRDDALQLDSSHPTETRLGLPQPASSQSTSEVPLGHKKTRKVKNPDKTSQVRGLSACSWCRMNKSGVRSPRRSLPFRLTASSRILLVRHLLGLMIEAVYARWYWNDPDMLLPSRGQFSTSSRILFISLSENISSPCLDLTAHSFTLPNQRDRGVTGWGVMPETQCSLEGKIRTCVEGHILNDNRTDFEAHMDKLLYGLVPRQGQGPEMPETLLSNLSEMKSMWKIWHCKQFFVRKDRASRPLPLDLQCTSIHDSLRLFAAQKISELERKVLADIQKYIARKDVPGIPLTIKWLVLWQMIFIYRHSLIWMLEQQQTNAAPIPMMEMNEKRHGFRETTKQLLNAIIVIYAGHLGLFHKTTTLKHLRATGAEAFSGDLQVVFQNAWQRLPEFYNQVLGQVSPTDELFKAYIVDRESEFLATGRTARD</sequence>
<dbReference type="OrthoDB" id="5426982at2759"/>
<name>A0A175WA16_9PEZI</name>
<evidence type="ECO:0000313" key="2">
    <source>
        <dbReference type="EMBL" id="KXX80527.1"/>
    </source>
</evidence>
<protein>
    <submittedName>
        <fullName evidence="2">Uncharacterized protein</fullName>
    </submittedName>
</protein>